<dbReference type="PANTHER" id="PTHR37576">
    <property type="entry name" value="DEFECT AT LOW TEMPERATURE PROTEIN 1"/>
    <property type="match status" value="1"/>
</dbReference>
<feature type="region of interest" description="Disordered" evidence="1">
    <location>
        <begin position="1"/>
        <end position="34"/>
    </location>
</feature>
<dbReference type="OrthoDB" id="5357734at2759"/>
<keyword evidence="2" id="KW-0812">Transmembrane</keyword>
<dbReference type="InterPro" id="IPR021514">
    <property type="entry name" value="DUF3176"/>
</dbReference>
<feature type="transmembrane region" description="Helical" evidence="2">
    <location>
        <begin position="542"/>
        <end position="566"/>
    </location>
</feature>
<sequence length="645" mass="68900">MGSEKHGFAVDSASSNVWPPPSSTSTVQCGREPKHLRPRGIRARIWSIPIVNWTGHLYAYATGSPSNPWVRSKGQNRRSWTRSLIRLGPLSGMLALLSAGLAIIASLGVLAGSNGSPVATWPTPPSTFIAVFTALGNLSVRYAAFQGVVITWWLKALHGSTVDSLHYDWRAGTSIRGAITAGRRMGWLGVACICSTLVVIDGPLLQRASTVVDAPFSHRVTLNTTMVSNLPIGYSGSWKTMSGTSTLPSFNETMPAPSGHVATNVYLSSPPNAFDGTSDHWTKDDGYAGVIRGCTGECTAKLIAPAVAVKTCVTRSSPRDYNTPLPAQDEVGVDTSAVPWETNAFIVATMLVVDGPQEQINTLIGYSTTKDCVGNFTYTVCTLESAVGEYEVSVRGDTTYIESAESPKILAIADAPVINETYHDGLHWSTLGGVADQMILSWEAFQTLINVNGTMTAIRNGPADAEAFITPSATGGACPDFLNATNAYMASLNKLMVYYGLAAAQGVRWGTFVPPETHSKYPTHATTTGEVTGVRSVFRTTYAYFAGAVVLELMCICLIAPTYWGWWKLGRSVSFSPLEIAKGFEAAILADSNSNATARDLADTYLDQPIRYGALSADGNGGRSRLAFAGPDTAHAPEQRSYYDA</sequence>
<name>A0A6A6Q5G0_9PEZI</name>
<evidence type="ECO:0000256" key="1">
    <source>
        <dbReference type="SAM" id="MobiDB-lite"/>
    </source>
</evidence>
<dbReference type="AlphaFoldDB" id="A0A6A6Q5G0"/>
<feature type="transmembrane region" description="Helical" evidence="2">
    <location>
        <begin position="87"/>
        <end position="109"/>
    </location>
</feature>
<evidence type="ECO:0000313" key="3">
    <source>
        <dbReference type="EMBL" id="KAF2486873.1"/>
    </source>
</evidence>
<dbReference type="Proteomes" id="UP000799767">
    <property type="component" value="Unassembled WGS sequence"/>
</dbReference>
<feature type="transmembrane region" description="Helical" evidence="2">
    <location>
        <begin position="129"/>
        <end position="154"/>
    </location>
</feature>
<evidence type="ECO:0000256" key="2">
    <source>
        <dbReference type="SAM" id="Phobius"/>
    </source>
</evidence>
<accession>A0A6A6Q5G0</accession>
<feature type="compositionally biased region" description="Polar residues" evidence="1">
    <location>
        <begin position="12"/>
        <end position="28"/>
    </location>
</feature>
<keyword evidence="2" id="KW-1133">Transmembrane helix</keyword>
<gene>
    <name evidence="3" type="ORF">BDY17DRAFT_292280</name>
</gene>
<reference evidence="3" key="1">
    <citation type="journal article" date="2020" name="Stud. Mycol.">
        <title>101 Dothideomycetes genomes: a test case for predicting lifestyles and emergence of pathogens.</title>
        <authorList>
            <person name="Haridas S."/>
            <person name="Albert R."/>
            <person name="Binder M."/>
            <person name="Bloem J."/>
            <person name="Labutti K."/>
            <person name="Salamov A."/>
            <person name="Andreopoulos B."/>
            <person name="Baker S."/>
            <person name="Barry K."/>
            <person name="Bills G."/>
            <person name="Bluhm B."/>
            <person name="Cannon C."/>
            <person name="Castanera R."/>
            <person name="Culley D."/>
            <person name="Daum C."/>
            <person name="Ezra D."/>
            <person name="Gonzalez J."/>
            <person name="Henrissat B."/>
            <person name="Kuo A."/>
            <person name="Liang C."/>
            <person name="Lipzen A."/>
            <person name="Lutzoni F."/>
            <person name="Magnuson J."/>
            <person name="Mondo S."/>
            <person name="Nolan M."/>
            <person name="Ohm R."/>
            <person name="Pangilinan J."/>
            <person name="Park H.-J."/>
            <person name="Ramirez L."/>
            <person name="Alfaro M."/>
            <person name="Sun H."/>
            <person name="Tritt A."/>
            <person name="Yoshinaga Y."/>
            <person name="Zwiers L.-H."/>
            <person name="Turgeon B."/>
            <person name="Goodwin S."/>
            <person name="Spatafora J."/>
            <person name="Crous P."/>
            <person name="Grigoriev I."/>
        </authorList>
    </citation>
    <scope>NUCLEOTIDE SEQUENCE</scope>
    <source>
        <strain evidence="3">CBS 113389</strain>
    </source>
</reference>
<dbReference type="PANTHER" id="PTHR37576:SF2">
    <property type="entry name" value="DEFECT AT LOW TEMPERATURE PROTEIN 1"/>
    <property type="match status" value="1"/>
</dbReference>
<protein>
    <submittedName>
        <fullName evidence="3">Uncharacterized protein</fullName>
    </submittedName>
</protein>
<dbReference type="GeneID" id="54473793"/>
<evidence type="ECO:0000313" key="4">
    <source>
        <dbReference type="Proteomes" id="UP000799767"/>
    </source>
</evidence>
<keyword evidence="2" id="KW-0472">Membrane</keyword>
<dbReference type="RefSeq" id="XP_033593442.1">
    <property type="nucleotide sequence ID" value="XM_033732791.1"/>
</dbReference>
<dbReference type="Pfam" id="PF11374">
    <property type="entry name" value="DUF3176"/>
    <property type="match status" value="1"/>
</dbReference>
<keyword evidence="4" id="KW-1185">Reference proteome</keyword>
<proteinExistence type="predicted"/>
<dbReference type="EMBL" id="MU001632">
    <property type="protein sequence ID" value="KAF2486873.1"/>
    <property type="molecule type" value="Genomic_DNA"/>
</dbReference>
<organism evidence="3 4">
    <name type="scientific">Neohortaea acidophila</name>
    <dbReference type="NCBI Taxonomy" id="245834"/>
    <lineage>
        <taxon>Eukaryota</taxon>
        <taxon>Fungi</taxon>
        <taxon>Dikarya</taxon>
        <taxon>Ascomycota</taxon>
        <taxon>Pezizomycotina</taxon>
        <taxon>Dothideomycetes</taxon>
        <taxon>Dothideomycetidae</taxon>
        <taxon>Mycosphaerellales</taxon>
        <taxon>Teratosphaeriaceae</taxon>
        <taxon>Neohortaea</taxon>
    </lineage>
</organism>